<evidence type="ECO:0000313" key="1">
    <source>
        <dbReference type="EMBL" id="KDO15865.1"/>
    </source>
</evidence>
<dbReference type="GeneID" id="24140122"/>
<evidence type="ECO:0000313" key="2">
    <source>
        <dbReference type="Proteomes" id="UP000030745"/>
    </source>
</evidence>
<dbReference type="AlphaFoldDB" id="A0A067BGJ8"/>
<dbReference type="KEGG" id="spar:SPRG_18599"/>
<feature type="non-terminal residue" evidence="1">
    <location>
        <position position="104"/>
    </location>
</feature>
<gene>
    <name evidence="1" type="ORF">SPRG_18599</name>
</gene>
<sequence>MLFLGLLRTIQAKLAPLATTTRNNPRLDNVSNALAIDDNDNDDDDDMPPFGVAQYTRVRRLTRRLAAYEAAQFRAACYSMNMDELMSVLADYSDALRTLVLQHD</sequence>
<proteinExistence type="predicted"/>
<dbReference type="RefSeq" id="XP_012213428.1">
    <property type="nucleotide sequence ID" value="XM_012358038.1"/>
</dbReference>
<reference evidence="1 2" key="1">
    <citation type="journal article" date="2013" name="PLoS Genet.">
        <title>Distinctive expansion of potential virulence genes in the genome of the oomycete fish pathogen Saprolegnia parasitica.</title>
        <authorList>
            <person name="Jiang R.H."/>
            <person name="de Bruijn I."/>
            <person name="Haas B.J."/>
            <person name="Belmonte R."/>
            <person name="Lobach L."/>
            <person name="Christie J."/>
            <person name="van den Ackerveken G."/>
            <person name="Bottin A."/>
            <person name="Bulone V."/>
            <person name="Diaz-Moreno S.M."/>
            <person name="Dumas B."/>
            <person name="Fan L."/>
            <person name="Gaulin E."/>
            <person name="Govers F."/>
            <person name="Grenville-Briggs L.J."/>
            <person name="Horner N.R."/>
            <person name="Levin J.Z."/>
            <person name="Mammella M."/>
            <person name="Meijer H.J."/>
            <person name="Morris P."/>
            <person name="Nusbaum C."/>
            <person name="Oome S."/>
            <person name="Phillips A.J."/>
            <person name="van Rooyen D."/>
            <person name="Rzeszutek E."/>
            <person name="Saraiva M."/>
            <person name="Secombes C.J."/>
            <person name="Seidl M.F."/>
            <person name="Snel B."/>
            <person name="Stassen J.H."/>
            <person name="Sykes S."/>
            <person name="Tripathy S."/>
            <person name="van den Berg H."/>
            <person name="Vega-Arreguin J.C."/>
            <person name="Wawra S."/>
            <person name="Young S.K."/>
            <person name="Zeng Q."/>
            <person name="Dieguez-Uribeondo J."/>
            <person name="Russ C."/>
            <person name="Tyler B.M."/>
            <person name="van West P."/>
        </authorList>
    </citation>
    <scope>NUCLEOTIDE SEQUENCE [LARGE SCALE GENOMIC DNA]</scope>
    <source>
        <strain evidence="1 2">CBS 223.65</strain>
    </source>
</reference>
<name>A0A067BGJ8_SAPPC</name>
<dbReference type="Proteomes" id="UP000030745">
    <property type="component" value="Unassembled WGS sequence"/>
</dbReference>
<keyword evidence="2" id="KW-1185">Reference proteome</keyword>
<accession>A0A067BGJ8</accession>
<organism evidence="1 2">
    <name type="scientific">Saprolegnia parasitica (strain CBS 223.65)</name>
    <dbReference type="NCBI Taxonomy" id="695850"/>
    <lineage>
        <taxon>Eukaryota</taxon>
        <taxon>Sar</taxon>
        <taxon>Stramenopiles</taxon>
        <taxon>Oomycota</taxon>
        <taxon>Saprolegniomycetes</taxon>
        <taxon>Saprolegniales</taxon>
        <taxon>Saprolegniaceae</taxon>
        <taxon>Saprolegnia</taxon>
    </lineage>
</organism>
<protein>
    <submittedName>
        <fullName evidence="1">Uncharacterized protein</fullName>
    </submittedName>
</protein>
<dbReference type="VEuPathDB" id="FungiDB:SPRG_18599"/>
<dbReference type="EMBL" id="KK584509">
    <property type="protein sequence ID" value="KDO15865.1"/>
    <property type="molecule type" value="Genomic_DNA"/>
</dbReference>